<dbReference type="PROSITE" id="PS50067">
    <property type="entry name" value="KINESIN_MOTOR_2"/>
    <property type="match status" value="1"/>
</dbReference>
<evidence type="ECO:0000313" key="10">
    <source>
        <dbReference type="RefSeq" id="XP_030370625.1"/>
    </source>
</evidence>
<gene>
    <name evidence="10" type="primary">LOC115621189</name>
</gene>
<dbReference type="SUPFAM" id="SSF52540">
    <property type="entry name" value="P-loop containing nucleoside triphosphate hydrolases"/>
    <property type="match status" value="1"/>
</dbReference>
<feature type="coiled-coil region" evidence="6">
    <location>
        <begin position="420"/>
        <end position="475"/>
    </location>
</feature>
<dbReference type="GO" id="GO:0003777">
    <property type="term" value="F:microtubule motor activity"/>
    <property type="evidence" value="ECO:0007669"/>
    <property type="project" value="InterPro"/>
</dbReference>
<reference evidence="10" key="1">
    <citation type="submission" date="2025-08" db="UniProtKB">
        <authorList>
            <consortium name="RefSeq"/>
        </authorList>
    </citation>
    <scope>IDENTIFICATION</scope>
    <source>
        <strain evidence="10">11010-0011.00</strain>
        <tissue evidence="10">Whole body</tissue>
    </source>
</reference>
<evidence type="ECO:0000256" key="6">
    <source>
        <dbReference type="SAM" id="Coils"/>
    </source>
</evidence>
<dbReference type="Gene3D" id="3.40.850.10">
    <property type="entry name" value="Kinesin motor domain"/>
    <property type="match status" value="1"/>
</dbReference>
<dbReference type="GO" id="GO:0007018">
    <property type="term" value="P:microtubule-based movement"/>
    <property type="evidence" value="ECO:0007669"/>
    <property type="project" value="InterPro"/>
</dbReference>
<dbReference type="OrthoDB" id="7855676at2759"/>
<evidence type="ECO:0000259" key="8">
    <source>
        <dbReference type="PROSITE" id="PS50067"/>
    </source>
</evidence>
<keyword evidence="4" id="KW-0963">Cytoplasm</keyword>
<evidence type="ECO:0000256" key="5">
    <source>
        <dbReference type="PROSITE-ProRule" id="PRU00283"/>
    </source>
</evidence>
<protein>
    <submittedName>
        <fullName evidence="10">Kinesin heavy chain</fullName>
    </submittedName>
</protein>
<evidence type="ECO:0000256" key="7">
    <source>
        <dbReference type="SAM" id="MobiDB-lite"/>
    </source>
</evidence>
<feature type="coiled-coil region" evidence="6">
    <location>
        <begin position="514"/>
        <end position="555"/>
    </location>
</feature>
<evidence type="ECO:0000256" key="3">
    <source>
        <dbReference type="ARBA" id="ARBA00022840"/>
    </source>
</evidence>
<keyword evidence="3" id="KW-0067">ATP-binding</keyword>
<sequence>MAKVYLFREIEAPDDVQKNVFEEAVASVVENVLGGNKGCILNYGDWRTCPDLDVSGDAALMTDPKKGNAVTRIINDIFTHVYTMELTMEINISIRHIEINMQQSTLESHETSAEVDEYMRLLRAQKEHFVSTPRDVYAYMEKTMKRISEGGHSEEQENDASKTNNKAAPLSGHSLFSIHVKQTNLEQSKKLHGKLNLLHFVRGSEHPTADTSMSALLKIIKALANNNKTHMRYHNIRLTRLLKEILGSGETTVIINYTASMEPQEVSAMGAKTPPVVPTKEANLPAEVWRSLYRRERYKYRRLKEKVLNLEFWGNSGDKMQLDDLFEGIEDRSSSNTELNASEGGRDSGSDLNRSRLALEIDKLYGKLDEKQVELERNYELCQRIGKRCEVHSQLFREQHSLQDEMHQIKVEAELTIDELMDLQQIMDQLSQHHDQSTQQLERKNEMLQRLTQLLEKANDELRQQKCDFRIKLNEYSDMFSKLWRQQALAMQAQEEQREEQLSEMFDTICKELHNSHQTQLTKLKQQAEQKERQLQALHQQHLQLVETAKQQQRQYTKENAQACGDDVQPS</sequence>
<dbReference type="RefSeq" id="XP_030370625.1">
    <property type="nucleotide sequence ID" value="XM_030514765.1"/>
</dbReference>
<dbReference type="Proteomes" id="UP000504634">
    <property type="component" value="Unplaced"/>
</dbReference>
<name>A0A6J2T5S3_DROLE</name>
<comment type="similarity">
    <text evidence="5">Belongs to the TRAFAC class myosin-kinesin ATPase superfamily. Kinesin family.</text>
</comment>
<evidence type="ECO:0000256" key="1">
    <source>
        <dbReference type="ARBA" id="ARBA00004245"/>
    </source>
</evidence>
<dbReference type="InterPro" id="IPR001752">
    <property type="entry name" value="Kinesin_motor_dom"/>
</dbReference>
<accession>A0A6J2T5S3</accession>
<feature type="region of interest" description="Disordered" evidence="7">
    <location>
        <begin position="149"/>
        <end position="168"/>
    </location>
</feature>
<organism evidence="9 10">
    <name type="scientific">Drosophila lebanonensis</name>
    <name type="common">Fruit fly</name>
    <name type="synonym">Scaptodrosophila lebanonensis</name>
    <dbReference type="NCBI Taxonomy" id="7225"/>
    <lineage>
        <taxon>Eukaryota</taxon>
        <taxon>Metazoa</taxon>
        <taxon>Ecdysozoa</taxon>
        <taxon>Arthropoda</taxon>
        <taxon>Hexapoda</taxon>
        <taxon>Insecta</taxon>
        <taxon>Pterygota</taxon>
        <taxon>Neoptera</taxon>
        <taxon>Endopterygota</taxon>
        <taxon>Diptera</taxon>
        <taxon>Brachycera</taxon>
        <taxon>Muscomorpha</taxon>
        <taxon>Ephydroidea</taxon>
        <taxon>Drosophilidae</taxon>
        <taxon>Scaptodrosophila</taxon>
    </lineage>
</organism>
<keyword evidence="4" id="KW-0206">Cytoskeleton</keyword>
<keyword evidence="2" id="KW-0547">Nucleotide-binding</keyword>
<dbReference type="Pfam" id="PF00225">
    <property type="entry name" value="Kinesin"/>
    <property type="match status" value="1"/>
</dbReference>
<feature type="domain" description="Kinesin motor" evidence="8">
    <location>
        <begin position="1"/>
        <end position="255"/>
    </location>
</feature>
<keyword evidence="9" id="KW-1185">Reference proteome</keyword>
<dbReference type="InterPro" id="IPR036961">
    <property type="entry name" value="Kinesin_motor_dom_sf"/>
</dbReference>
<evidence type="ECO:0000256" key="2">
    <source>
        <dbReference type="ARBA" id="ARBA00022741"/>
    </source>
</evidence>
<dbReference type="GeneID" id="115621189"/>
<proteinExistence type="inferred from homology"/>
<dbReference type="AlphaFoldDB" id="A0A6J2T5S3"/>
<evidence type="ECO:0000313" key="9">
    <source>
        <dbReference type="Proteomes" id="UP000504634"/>
    </source>
</evidence>
<comment type="caution">
    <text evidence="5">Lacks conserved residue(s) required for the propagation of feature annotation.</text>
</comment>
<dbReference type="GO" id="GO:0008017">
    <property type="term" value="F:microtubule binding"/>
    <property type="evidence" value="ECO:0007669"/>
    <property type="project" value="InterPro"/>
</dbReference>
<keyword evidence="6" id="KW-0175">Coiled coil</keyword>
<dbReference type="GO" id="GO:0005524">
    <property type="term" value="F:ATP binding"/>
    <property type="evidence" value="ECO:0007669"/>
    <property type="project" value="UniProtKB-KW"/>
</dbReference>
<dbReference type="GO" id="GO:0015630">
    <property type="term" value="C:microtubule cytoskeleton"/>
    <property type="evidence" value="ECO:0007669"/>
    <property type="project" value="UniProtKB-ARBA"/>
</dbReference>
<comment type="subcellular location">
    <subcellularLocation>
        <location evidence="1">Cytoplasm</location>
        <location evidence="1">Cytoskeleton</location>
    </subcellularLocation>
</comment>
<dbReference type="SMART" id="SM00129">
    <property type="entry name" value="KISc"/>
    <property type="match status" value="1"/>
</dbReference>
<dbReference type="InterPro" id="IPR027640">
    <property type="entry name" value="Kinesin-like_fam"/>
</dbReference>
<dbReference type="InterPro" id="IPR027417">
    <property type="entry name" value="P-loop_NTPase"/>
</dbReference>
<feature type="region of interest" description="Disordered" evidence="7">
    <location>
        <begin position="333"/>
        <end position="352"/>
    </location>
</feature>
<dbReference type="PANTHER" id="PTHR47972">
    <property type="entry name" value="KINESIN-LIKE PROTEIN KLP-3"/>
    <property type="match status" value="1"/>
</dbReference>
<evidence type="ECO:0000256" key="4">
    <source>
        <dbReference type="ARBA" id="ARBA00023212"/>
    </source>
</evidence>